<dbReference type="Pfam" id="PF13895">
    <property type="entry name" value="Ig_2"/>
    <property type="match status" value="4"/>
</dbReference>
<feature type="region of interest" description="Disordered" evidence="1">
    <location>
        <begin position="597"/>
        <end position="617"/>
    </location>
</feature>
<dbReference type="GeneTree" id="ENSGT01010000222294"/>
<dbReference type="Proteomes" id="UP000028760">
    <property type="component" value="Unassembled WGS sequence"/>
</dbReference>
<dbReference type="InterPro" id="IPR013783">
    <property type="entry name" value="Ig-like_fold"/>
</dbReference>
<sequence length="695" mass="76301">MSYKEMKAAAMSFSAAIRGVIVLLMAADVCGQNGWAVSYSPSICALKGSTVEMSCNYTYPVIYKNVQIVIENTFWFTKESNGNYVALKDDTDYSDRVKYQCTEKSCSLKISNVTQTDSKDYKFRFTTNHQSGKYTGSPGVSLSVTDPQVKVNRLDDPTRIQLTCHTDCQLPRPVSYVWLEDETPITTENKNVFLSSFNTTHRYQCAIKGHEDVPSPAVYAPRTTVLSVTPSETVEGSSVTLTCSSDANPAAKYNIYRVNEGQHGQLLRTGPQSVFSSIQVSDTGRYYCTAGNDLGSQTSPSIDINVKYGPKSCSVSVNPSGTVEEGNPVSLTCSSDANPAANYTWYKENKIILTGSKVYHVAVGSEHRGNYVCKAQNQHGERNSSSLFLDVLYAPKVPSVSISPSGDIMEGNSVTLTCSSDANPAANYTWYRGKDKKPMKSNKNLIFNSINSNDSGQYYCTATNTKGQNNSRVNVDVKYAPRSPSVSLSPSGDIMKGSSVTLTCSSDANPAANYSWYKEGEKAPKASGKSFTITNIQNEHNGNYYCKVQNKIGWHNATVTVNVVAVSLMYILIGTIASILLIMIFLLVLISRKWRKSTPPPKPGGNPNNIEQSQGSLSKSQEDLQYASIQFMRKQRDPVYENFTPGKTGTADLEEEGEQNVEYATVKFSQRTENPEPEDDSNALYSVINKPKRGN</sequence>
<name>A0A087XIX6_POEFO</name>
<dbReference type="Ensembl" id="ENSPFOT00000005738.2">
    <property type="protein sequence ID" value="ENSPFOP00000005729.2"/>
    <property type="gene ID" value="ENSPFOG00000005801.2"/>
</dbReference>
<dbReference type="PROSITE" id="PS50835">
    <property type="entry name" value="IG_LIKE"/>
    <property type="match status" value="5"/>
</dbReference>
<evidence type="ECO:0000256" key="3">
    <source>
        <dbReference type="SAM" id="SignalP"/>
    </source>
</evidence>
<reference evidence="5" key="3">
    <citation type="submission" date="2025-09" db="UniProtKB">
        <authorList>
            <consortium name="Ensembl"/>
        </authorList>
    </citation>
    <scope>IDENTIFICATION</scope>
</reference>
<dbReference type="EMBL" id="AYCK01015785">
    <property type="status" value="NOT_ANNOTATED_CDS"/>
    <property type="molecule type" value="Genomic_DNA"/>
</dbReference>
<evidence type="ECO:0000256" key="1">
    <source>
        <dbReference type="SAM" id="MobiDB-lite"/>
    </source>
</evidence>
<feature type="domain" description="Ig-like" evidence="4">
    <location>
        <begin position="310"/>
        <end position="388"/>
    </location>
</feature>
<dbReference type="RefSeq" id="XP_007574141.1">
    <property type="nucleotide sequence ID" value="XM_007574079.2"/>
</dbReference>
<keyword evidence="2" id="KW-0812">Transmembrane</keyword>
<dbReference type="Gene3D" id="2.60.40.10">
    <property type="entry name" value="Immunoglobulins"/>
    <property type="match status" value="5"/>
</dbReference>
<keyword evidence="2" id="KW-1133">Transmembrane helix</keyword>
<dbReference type="PANTHER" id="PTHR46013:SF4">
    <property type="entry name" value="B-CELL RECEPTOR CD22-RELATED"/>
    <property type="match status" value="1"/>
</dbReference>
<reference evidence="5" key="2">
    <citation type="submission" date="2025-08" db="UniProtKB">
        <authorList>
            <consortium name="Ensembl"/>
        </authorList>
    </citation>
    <scope>IDENTIFICATION</scope>
</reference>
<evidence type="ECO:0000313" key="5">
    <source>
        <dbReference type="Ensembl" id="ENSPFOP00000005729.2"/>
    </source>
</evidence>
<dbReference type="KEGG" id="pfor:103153242"/>
<feature type="domain" description="Ig-like" evidence="4">
    <location>
        <begin position="147"/>
        <end position="207"/>
    </location>
</feature>
<organism evidence="5 6">
    <name type="scientific">Poecilia formosa</name>
    <name type="common">Amazon molly</name>
    <name type="synonym">Limia formosa</name>
    <dbReference type="NCBI Taxonomy" id="48698"/>
    <lineage>
        <taxon>Eukaryota</taxon>
        <taxon>Metazoa</taxon>
        <taxon>Chordata</taxon>
        <taxon>Craniata</taxon>
        <taxon>Vertebrata</taxon>
        <taxon>Euteleostomi</taxon>
        <taxon>Actinopterygii</taxon>
        <taxon>Neopterygii</taxon>
        <taxon>Teleostei</taxon>
        <taxon>Neoteleostei</taxon>
        <taxon>Acanthomorphata</taxon>
        <taxon>Ovalentaria</taxon>
        <taxon>Atherinomorphae</taxon>
        <taxon>Cyprinodontiformes</taxon>
        <taxon>Poeciliidae</taxon>
        <taxon>Poeciliinae</taxon>
        <taxon>Poecilia</taxon>
    </lineage>
</organism>
<feature type="signal peptide" evidence="3">
    <location>
        <begin position="1"/>
        <end position="31"/>
    </location>
</feature>
<dbReference type="SUPFAM" id="SSF48726">
    <property type="entry name" value="Immunoglobulin"/>
    <property type="match status" value="5"/>
</dbReference>
<feature type="domain" description="Ig-like" evidence="4">
    <location>
        <begin position="484"/>
        <end position="562"/>
    </location>
</feature>
<feature type="transmembrane region" description="Helical" evidence="2">
    <location>
        <begin position="568"/>
        <end position="590"/>
    </location>
</feature>
<accession>A0A087XIX6</accession>
<dbReference type="InterPro" id="IPR003598">
    <property type="entry name" value="Ig_sub2"/>
</dbReference>
<feature type="region of interest" description="Disordered" evidence="1">
    <location>
        <begin position="640"/>
        <end position="695"/>
    </location>
</feature>
<dbReference type="InterPro" id="IPR003599">
    <property type="entry name" value="Ig_sub"/>
</dbReference>
<dbReference type="PANTHER" id="PTHR46013">
    <property type="entry name" value="VASCULAR CELL ADHESION MOLECULE 1"/>
    <property type="match status" value="1"/>
</dbReference>
<dbReference type="AlphaFoldDB" id="A0A087XIX6"/>
<feature type="domain" description="Ig-like" evidence="4">
    <location>
        <begin position="395"/>
        <end position="476"/>
    </location>
</feature>
<keyword evidence="6" id="KW-1185">Reference proteome</keyword>
<evidence type="ECO:0000313" key="6">
    <source>
        <dbReference type="Proteomes" id="UP000028760"/>
    </source>
</evidence>
<proteinExistence type="predicted"/>
<dbReference type="eggNOG" id="KOG4475">
    <property type="taxonomic scope" value="Eukaryota"/>
</dbReference>
<reference evidence="6" key="1">
    <citation type="submission" date="2013-10" db="EMBL/GenBank/DDBJ databases">
        <authorList>
            <person name="Schartl M."/>
            <person name="Warren W."/>
        </authorList>
    </citation>
    <scope>NUCLEOTIDE SEQUENCE [LARGE SCALE GENOMIC DNA]</scope>
    <source>
        <strain evidence="6">female</strain>
    </source>
</reference>
<protein>
    <submittedName>
        <fullName evidence="5">B-cell receptor CD22-like</fullName>
    </submittedName>
</protein>
<dbReference type="SMART" id="SM00409">
    <property type="entry name" value="IG"/>
    <property type="match status" value="5"/>
</dbReference>
<keyword evidence="3" id="KW-0732">Signal</keyword>
<dbReference type="InterPro" id="IPR007110">
    <property type="entry name" value="Ig-like_dom"/>
</dbReference>
<feature type="domain" description="Ig-like" evidence="4">
    <location>
        <begin position="221"/>
        <end position="305"/>
    </location>
</feature>
<evidence type="ECO:0000259" key="4">
    <source>
        <dbReference type="PROSITE" id="PS50835"/>
    </source>
</evidence>
<dbReference type="OMA" id="CHSDCQL"/>
<dbReference type="EMBL" id="AYCK01015784">
    <property type="status" value="NOT_ANNOTATED_CDS"/>
    <property type="molecule type" value="Genomic_DNA"/>
</dbReference>
<feature type="chain" id="PRO_5001832992" evidence="3">
    <location>
        <begin position="32"/>
        <end position="695"/>
    </location>
</feature>
<dbReference type="SMART" id="SM00408">
    <property type="entry name" value="IGc2"/>
    <property type="match status" value="4"/>
</dbReference>
<dbReference type="InterPro" id="IPR036179">
    <property type="entry name" value="Ig-like_dom_sf"/>
</dbReference>
<dbReference type="OrthoDB" id="8439040at2759"/>
<dbReference type="GeneID" id="103153242"/>
<dbReference type="CDD" id="cd00096">
    <property type="entry name" value="Ig"/>
    <property type="match status" value="3"/>
</dbReference>
<keyword evidence="2" id="KW-0472">Membrane</keyword>
<dbReference type="STRING" id="48698.ENSPFOP00000005729"/>
<dbReference type="EMBL" id="AYCK01015783">
    <property type="status" value="NOT_ANNOTATED_CDS"/>
    <property type="molecule type" value="Genomic_DNA"/>
</dbReference>
<evidence type="ECO:0000256" key="2">
    <source>
        <dbReference type="SAM" id="Phobius"/>
    </source>
</evidence>